<dbReference type="InterPro" id="IPR051334">
    <property type="entry name" value="SRPK"/>
</dbReference>
<dbReference type="InterPro" id="IPR017441">
    <property type="entry name" value="Protein_kinase_ATP_BS"/>
</dbReference>
<comment type="catalytic activity">
    <reaction evidence="7">
        <text>L-threonyl-[protein] + ATP = O-phospho-L-threonyl-[protein] + ADP + H(+)</text>
        <dbReference type="Rhea" id="RHEA:46608"/>
        <dbReference type="Rhea" id="RHEA-COMP:11060"/>
        <dbReference type="Rhea" id="RHEA-COMP:11605"/>
        <dbReference type="ChEBI" id="CHEBI:15378"/>
        <dbReference type="ChEBI" id="CHEBI:30013"/>
        <dbReference type="ChEBI" id="CHEBI:30616"/>
        <dbReference type="ChEBI" id="CHEBI:61977"/>
        <dbReference type="ChEBI" id="CHEBI:456216"/>
        <dbReference type="EC" id="2.7.11.1"/>
    </reaction>
</comment>
<keyword evidence="2 10" id="KW-0723">Serine/threonine-protein kinase</keyword>
<dbReference type="SMART" id="SM00220">
    <property type="entry name" value="S_TKc"/>
    <property type="match status" value="1"/>
</dbReference>
<dbReference type="GO" id="GO:0004674">
    <property type="term" value="F:protein serine/threonine kinase activity"/>
    <property type="evidence" value="ECO:0007669"/>
    <property type="project" value="UniProtKB-KW"/>
</dbReference>
<dbReference type="PROSITE" id="PS50011">
    <property type="entry name" value="PROTEIN_KINASE_DOM"/>
    <property type="match status" value="1"/>
</dbReference>
<evidence type="ECO:0000256" key="10">
    <source>
        <dbReference type="RuleBase" id="RU000304"/>
    </source>
</evidence>
<feature type="compositionally biased region" description="Polar residues" evidence="11">
    <location>
        <begin position="239"/>
        <end position="257"/>
    </location>
</feature>
<keyword evidence="14" id="KW-1185">Reference proteome</keyword>
<dbReference type="InterPro" id="IPR000719">
    <property type="entry name" value="Prot_kinase_dom"/>
</dbReference>
<feature type="region of interest" description="Disordered" evidence="11">
    <location>
        <begin position="1"/>
        <end position="101"/>
    </location>
</feature>
<evidence type="ECO:0000256" key="5">
    <source>
        <dbReference type="ARBA" id="ARBA00022777"/>
    </source>
</evidence>
<protein>
    <recommendedName>
        <fullName evidence="1">non-specific serine/threonine protein kinase</fullName>
        <ecNumber evidence="1">2.7.11.1</ecNumber>
    </recommendedName>
</protein>
<feature type="region of interest" description="Disordered" evidence="11">
    <location>
        <begin position="228"/>
        <end position="267"/>
    </location>
</feature>
<dbReference type="FunFam" id="3.30.200.20:FF:000770">
    <property type="entry name" value="SRSF protein kinase 2"/>
    <property type="match status" value="1"/>
</dbReference>
<evidence type="ECO:0000256" key="6">
    <source>
        <dbReference type="ARBA" id="ARBA00022840"/>
    </source>
</evidence>
<evidence type="ECO:0000256" key="1">
    <source>
        <dbReference type="ARBA" id="ARBA00012513"/>
    </source>
</evidence>
<dbReference type="GO" id="GO:0005634">
    <property type="term" value="C:nucleus"/>
    <property type="evidence" value="ECO:0007669"/>
    <property type="project" value="TreeGrafter"/>
</dbReference>
<comment type="similarity">
    <text evidence="10">Belongs to the protein kinase superfamily.</text>
</comment>
<dbReference type="Gene3D" id="1.10.510.10">
    <property type="entry name" value="Transferase(Phosphotransferase) domain 1"/>
    <property type="match status" value="1"/>
</dbReference>
<accession>A0A9W8I8W5</accession>
<feature type="non-terminal residue" evidence="13">
    <location>
        <position position="1"/>
    </location>
</feature>
<dbReference type="InterPro" id="IPR008271">
    <property type="entry name" value="Ser/Thr_kinase_AS"/>
</dbReference>
<keyword evidence="3" id="KW-0808">Transferase</keyword>
<dbReference type="GO" id="GO:0005737">
    <property type="term" value="C:cytoplasm"/>
    <property type="evidence" value="ECO:0007669"/>
    <property type="project" value="TreeGrafter"/>
</dbReference>
<evidence type="ECO:0000256" key="3">
    <source>
        <dbReference type="ARBA" id="ARBA00022679"/>
    </source>
</evidence>
<dbReference type="SUPFAM" id="SSF56112">
    <property type="entry name" value="Protein kinase-like (PK-like)"/>
    <property type="match status" value="1"/>
</dbReference>
<dbReference type="GO" id="GO:0000245">
    <property type="term" value="P:spliceosomal complex assembly"/>
    <property type="evidence" value="ECO:0007669"/>
    <property type="project" value="TreeGrafter"/>
</dbReference>
<dbReference type="EMBL" id="JANBUW010001243">
    <property type="protein sequence ID" value="KAJ2843940.1"/>
    <property type="molecule type" value="Genomic_DNA"/>
</dbReference>
<keyword evidence="4 9" id="KW-0547">Nucleotide-binding</keyword>
<dbReference type="PROSITE" id="PS00107">
    <property type="entry name" value="PROTEIN_KINASE_ATP"/>
    <property type="match status" value="1"/>
</dbReference>
<evidence type="ECO:0000256" key="9">
    <source>
        <dbReference type="PROSITE-ProRule" id="PRU10141"/>
    </source>
</evidence>
<comment type="catalytic activity">
    <reaction evidence="8">
        <text>L-seryl-[protein] + ATP = O-phospho-L-seryl-[protein] + ADP + H(+)</text>
        <dbReference type="Rhea" id="RHEA:17989"/>
        <dbReference type="Rhea" id="RHEA-COMP:9863"/>
        <dbReference type="Rhea" id="RHEA-COMP:11604"/>
        <dbReference type="ChEBI" id="CHEBI:15378"/>
        <dbReference type="ChEBI" id="CHEBI:29999"/>
        <dbReference type="ChEBI" id="CHEBI:30616"/>
        <dbReference type="ChEBI" id="CHEBI:83421"/>
        <dbReference type="ChEBI" id="CHEBI:456216"/>
        <dbReference type="EC" id="2.7.11.1"/>
    </reaction>
</comment>
<keyword evidence="6 9" id="KW-0067">ATP-binding</keyword>
<evidence type="ECO:0000256" key="2">
    <source>
        <dbReference type="ARBA" id="ARBA00022527"/>
    </source>
</evidence>
<feature type="compositionally biased region" description="Basic and acidic residues" evidence="11">
    <location>
        <begin position="64"/>
        <end position="73"/>
    </location>
</feature>
<feature type="non-terminal residue" evidence="13">
    <location>
        <position position="331"/>
    </location>
</feature>
<evidence type="ECO:0000256" key="7">
    <source>
        <dbReference type="ARBA" id="ARBA00047899"/>
    </source>
</evidence>
<feature type="compositionally biased region" description="Polar residues" evidence="11">
    <location>
        <begin position="49"/>
        <end position="62"/>
    </location>
</feature>
<keyword evidence="5" id="KW-0418">Kinase</keyword>
<comment type="caution">
    <text evidence="13">The sequence shown here is derived from an EMBL/GenBank/DDBJ whole genome shotgun (WGS) entry which is preliminary data.</text>
</comment>
<dbReference type="InterPro" id="IPR001245">
    <property type="entry name" value="Ser-Thr/Tyr_kinase_cat_dom"/>
</dbReference>
<feature type="domain" description="Protein kinase" evidence="12">
    <location>
        <begin position="121"/>
        <end position="331"/>
    </location>
</feature>
<proteinExistence type="inferred from homology"/>
<dbReference type="GO" id="GO:0050684">
    <property type="term" value="P:regulation of mRNA processing"/>
    <property type="evidence" value="ECO:0007669"/>
    <property type="project" value="TreeGrafter"/>
</dbReference>
<dbReference type="InterPro" id="IPR011009">
    <property type="entry name" value="Kinase-like_dom_sf"/>
</dbReference>
<sequence>SVLNAKRRAMAKKQKSKKTGSKQPSTQAQVNFQATGTDKSALAAALPQKTMSSNHITSTAQSAMREDSLRADVYDPDTGGSYSNSDDYEEEPEMEEEDIEDYRKGGYHPVKIGDSFKNKRYKVVRKLGWGHFSTVWLAYDHEKDIHVALKIVKSAAHYTEAALDEIELCTRTVSVREPHVGREYVAKMLDSFEHSGQNGRHVCMVFEVLGENLLSLLRNARRYSTLRDMTYTKPEGSNGDCNTRGSSTEPQHSSASDESARPSDGLPIPLVKQISRQIIAGLAYLHGPCNMIHTDLKPENVMVCIDNVEEVIRAELSKDAANAQAQNQAAL</sequence>
<reference evidence="13" key="1">
    <citation type="submission" date="2022-07" db="EMBL/GenBank/DDBJ databases">
        <title>Phylogenomic reconstructions and comparative analyses of Kickxellomycotina fungi.</title>
        <authorList>
            <person name="Reynolds N.K."/>
            <person name="Stajich J.E."/>
            <person name="Barry K."/>
            <person name="Grigoriev I.V."/>
            <person name="Crous P."/>
            <person name="Smith M.E."/>
        </authorList>
    </citation>
    <scope>NUCLEOTIDE SEQUENCE</scope>
    <source>
        <strain evidence="13">NRRL 1566</strain>
    </source>
</reference>
<dbReference type="PANTHER" id="PTHR47634:SF9">
    <property type="entry name" value="PROTEIN KINASE DOMAIN-CONTAINING PROTEIN-RELATED"/>
    <property type="match status" value="1"/>
</dbReference>
<dbReference type="PROSITE" id="PS00108">
    <property type="entry name" value="PROTEIN_KINASE_ST"/>
    <property type="match status" value="1"/>
</dbReference>
<evidence type="ECO:0000259" key="12">
    <source>
        <dbReference type="PROSITE" id="PS50011"/>
    </source>
</evidence>
<feature type="compositionally biased region" description="Basic residues" evidence="11">
    <location>
        <begin position="1"/>
        <end position="20"/>
    </location>
</feature>
<dbReference type="AlphaFoldDB" id="A0A9W8I8W5"/>
<organism evidence="13 14">
    <name type="scientific">Coemansia brasiliensis</name>
    <dbReference type="NCBI Taxonomy" id="2650707"/>
    <lineage>
        <taxon>Eukaryota</taxon>
        <taxon>Fungi</taxon>
        <taxon>Fungi incertae sedis</taxon>
        <taxon>Zoopagomycota</taxon>
        <taxon>Kickxellomycotina</taxon>
        <taxon>Kickxellomycetes</taxon>
        <taxon>Kickxellales</taxon>
        <taxon>Kickxellaceae</taxon>
        <taxon>Coemansia</taxon>
    </lineage>
</organism>
<dbReference type="Gene3D" id="3.30.200.20">
    <property type="entry name" value="Phosphorylase Kinase, domain 1"/>
    <property type="match status" value="1"/>
</dbReference>
<dbReference type="EC" id="2.7.11.1" evidence="1"/>
<dbReference type="OrthoDB" id="2649at2759"/>
<dbReference type="GO" id="GO:0005524">
    <property type="term" value="F:ATP binding"/>
    <property type="evidence" value="ECO:0007669"/>
    <property type="project" value="UniProtKB-UniRule"/>
</dbReference>
<evidence type="ECO:0000313" key="13">
    <source>
        <dbReference type="EMBL" id="KAJ2843940.1"/>
    </source>
</evidence>
<name>A0A9W8I8W5_9FUNG</name>
<gene>
    <name evidence="13" type="ORF">IWW36_005371</name>
</gene>
<evidence type="ECO:0000256" key="8">
    <source>
        <dbReference type="ARBA" id="ARBA00048679"/>
    </source>
</evidence>
<feature type="binding site" evidence="9">
    <location>
        <position position="150"/>
    </location>
    <ligand>
        <name>ATP</name>
        <dbReference type="ChEBI" id="CHEBI:30616"/>
    </ligand>
</feature>
<feature type="compositionally biased region" description="Polar residues" evidence="11">
    <location>
        <begin position="28"/>
        <end position="38"/>
    </location>
</feature>
<feature type="compositionally biased region" description="Acidic residues" evidence="11">
    <location>
        <begin position="86"/>
        <end position="100"/>
    </location>
</feature>
<evidence type="ECO:0000256" key="11">
    <source>
        <dbReference type="SAM" id="MobiDB-lite"/>
    </source>
</evidence>
<dbReference type="Pfam" id="PF07714">
    <property type="entry name" value="PK_Tyr_Ser-Thr"/>
    <property type="match status" value="1"/>
</dbReference>
<dbReference type="PANTHER" id="PTHR47634">
    <property type="entry name" value="PROTEIN KINASE DOMAIN-CONTAINING PROTEIN-RELATED"/>
    <property type="match status" value="1"/>
</dbReference>
<evidence type="ECO:0000313" key="14">
    <source>
        <dbReference type="Proteomes" id="UP001139887"/>
    </source>
</evidence>
<evidence type="ECO:0000256" key="4">
    <source>
        <dbReference type="ARBA" id="ARBA00022741"/>
    </source>
</evidence>
<dbReference type="Proteomes" id="UP001139887">
    <property type="component" value="Unassembled WGS sequence"/>
</dbReference>